<comment type="caution">
    <text evidence="2">The sequence shown here is derived from an EMBL/GenBank/DDBJ whole genome shotgun (WGS) entry which is preliminary data.</text>
</comment>
<gene>
    <name evidence="2" type="ORF">J0A67_04955</name>
</gene>
<name>A0ABS3BMF4_9BACT</name>
<evidence type="ECO:0008006" key="4">
    <source>
        <dbReference type="Google" id="ProtNLM"/>
    </source>
</evidence>
<feature type="transmembrane region" description="Helical" evidence="1">
    <location>
        <begin position="180"/>
        <end position="201"/>
    </location>
</feature>
<organism evidence="2 3">
    <name type="scientific">Algoriphagus aestuariicola</name>
    <dbReference type="NCBI Taxonomy" id="1852016"/>
    <lineage>
        <taxon>Bacteria</taxon>
        <taxon>Pseudomonadati</taxon>
        <taxon>Bacteroidota</taxon>
        <taxon>Cytophagia</taxon>
        <taxon>Cytophagales</taxon>
        <taxon>Cyclobacteriaceae</taxon>
        <taxon>Algoriphagus</taxon>
    </lineage>
</organism>
<keyword evidence="1" id="KW-1133">Transmembrane helix</keyword>
<keyword evidence="3" id="KW-1185">Reference proteome</keyword>
<evidence type="ECO:0000313" key="3">
    <source>
        <dbReference type="Proteomes" id="UP000664698"/>
    </source>
</evidence>
<sequence length="347" mass="38752">MGLYFYNYISRHGGDSLFYWQLPSYFDSDLPTWISAYRYGDHFLQSLNSPWVWGGVGYMGGTFLYNFLSMLGIGLIYEKVYDSFGGSEVPGWLLALCALLVCLSPGLHFWTGGVSKESLLVLALALVFRYFEAVDAKSLLLVFLGFFLALHTRLVVGIILAIPCFLPVFSCTSVSRRLRLIVSGIAGLMLLQGFIFLRFALFGEDDVSIGAIREVSEQQLEFLGGFGAASQIDFSGMGFFGRLSTILFRPFPWETADIHSLVYSLENTFLVFVLVAGGIVLVLLESRPPRTALAFFAISLAMVIIYTFTLNNYGIVYRMKSIFSPFLSLPFIWAICREIADRGKFSA</sequence>
<feature type="transmembrane region" description="Helical" evidence="1">
    <location>
        <begin position="51"/>
        <end position="77"/>
    </location>
</feature>
<feature type="transmembrane region" description="Helical" evidence="1">
    <location>
        <begin position="138"/>
        <end position="168"/>
    </location>
</feature>
<keyword evidence="1" id="KW-0812">Transmembrane</keyword>
<evidence type="ECO:0000313" key="2">
    <source>
        <dbReference type="EMBL" id="MBN7800197.1"/>
    </source>
</evidence>
<keyword evidence="1" id="KW-0472">Membrane</keyword>
<feature type="transmembrane region" description="Helical" evidence="1">
    <location>
        <begin position="315"/>
        <end position="336"/>
    </location>
</feature>
<feature type="transmembrane region" description="Helical" evidence="1">
    <location>
        <begin position="291"/>
        <end position="309"/>
    </location>
</feature>
<evidence type="ECO:0000256" key="1">
    <source>
        <dbReference type="SAM" id="Phobius"/>
    </source>
</evidence>
<feature type="transmembrane region" description="Helical" evidence="1">
    <location>
        <begin position="261"/>
        <end position="284"/>
    </location>
</feature>
<reference evidence="2 3" key="1">
    <citation type="submission" date="2021-03" db="EMBL/GenBank/DDBJ databases">
        <title>novel species isolated from a fishpond in China.</title>
        <authorList>
            <person name="Lu H."/>
            <person name="Cai Z."/>
        </authorList>
    </citation>
    <scope>NUCLEOTIDE SEQUENCE [LARGE SCALE GENOMIC DNA]</scope>
    <source>
        <strain evidence="2 3">JCM 31546</strain>
    </source>
</reference>
<accession>A0ABS3BMF4</accession>
<dbReference type="Proteomes" id="UP000664698">
    <property type="component" value="Unassembled WGS sequence"/>
</dbReference>
<dbReference type="EMBL" id="JAFKCW010000001">
    <property type="protein sequence ID" value="MBN7800197.1"/>
    <property type="molecule type" value="Genomic_DNA"/>
</dbReference>
<protein>
    <recommendedName>
        <fullName evidence="4">EpsG family protein</fullName>
    </recommendedName>
</protein>
<feature type="transmembrane region" description="Helical" evidence="1">
    <location>
        <begin position="89"/>
        <end position="107"/>
    </location>
</feature>
<dbReference type="RefSeq" id="WP_206568152.1">
    <property type="nucleotide sequence ID" value="NZ_JAFKCW010000001.1"/>
</dbReference>
<proteinExistence type="predicted"/>